<dbReference type="Proteomes" id="UP001164746">
    <property type="component" value="Chromosome 14"/>
</dbReference>
<evidence type="ECO:0000256" key="9">
    <source>
        <dbReference type="ARBA" id="ARBA00022989"/>
    </source>
</evidence>
<sequence>MKLFAYPLACLLLFGAGAFGRQDAINVDLVISDVERKIDISTHLVKITNEITFENTGKSSTGYFLLKGSGDEKGAALTVSQTTVSGQSEKQLWRVALPSALETGKTIIVVVESVFSHALTPFPRQITQSEKQYVVFNGNLFVFSPYKVKTQKTTVNTASSTIESYTKTKPVSQSENTITYGPFENKEAFSEAELRVHSENNTPFLTITSMERVIEVSHWGNIAIEEHIEVRHSGAELKGSFSRYDYQRAADQGASVKAFKTVLPAAASDVYYRDEIGNISTSALREMDDLVEVELRPRFPLFGGWKTKYTIGYNVPSYQYLFNSGDSYGLKMRFVDHVFDDLVIDQLTIKIILPEGSSGIELKTPFKVEKGENGLHYTYLDTVGRPVIVAYKNNLVDQHIQDFELYYNFQKLRLLQEPLLVVGAFYLMFVLVIIYVRMDFSITKDEAKESKMRVASLLEEVQSAQDRRSALYQSYDDAIDKFKASKDLSSFIAGRKKIDADYKQLTQQIQGLQSSLKQEGSDLTERDQAYRDQINALGVLAEKLVAGKFGKQQYIENEKVIQDKRNEIYKKMDELSSSLN</sequence>
<evidence type="ECO:0000313" key="12">
    <source>
        <dbReference type="EMBL" id="WAR26249.1"/>
    </source>
</evidence>
<comment type="subunit">
    <text evidence="11">Component of the oligosaccharyltransferase (OST) complex.</text>
</comment>
<evidence type="ECO:0000256" key="2">
    <source>
        <dbReference type="ARBA" id="ARBA00004115"/>
    </source>
</evidence>
<name>A0ABY7FY67_MYAAR</name>
<comment type="subcellular location">
    <subcellularLocation>
        <location evidence="2 11">Endoplasmic reticulum membrane</location>
        <topology evidence="2 11">Single-pass type I membrane protein</topology>
    </subcellularLocation>
</comment>
<feature type="chain" id="PRO_5044957298" description="Dolichyl-diphosphooligosaccharide--protein glycosyltransferase subunit 1" evidence="11">
    <location>
        <begin position="21"/>
        <end position="580"/>
    </location>
</feature>
<organism evidence="12 13">
    <name type="scientific">Mya arenaria</name>
    <name type="common">Soft-shell clam</name>
    <dbReference type="NCBI Taxonomy" id="6604"/>
    <lineage>
        <taxon>Eukaryota</taxon>
        <taxon>Metazoa</taxon>
        <taxon>Spiralia</taxon>
        <taxon>Lophotrochozoa</taxon>
        <taxon>Mollusca</taxon>
        <taxon>Bivalvia</taxon>
        <taxon>Autobranchia</taxon>
        <taxon>Heteroconchia</taxon>
        <taxon>Euheterodonta</taxon>
        <taxon>Imparidentia</taxon>
        <taxon>Neoheterodontei</taxon>
        <taxon>Myida</taxon>
        <taxon>Myoidea</taxon>
        <taxon>Myidae</taxon>
        <taxon>Mya</taxon>
    </lineage>
</organism>
<accession>A0ABY7FY67</accession>
<keyword evidence="13" id="KW-1185">Reference proteome</keyword>
<evidence type="ECO:0000256" key="8">
    <source>
        <dbReference type="ARBA" id="ARBA00022824"/>
    </source>
</evidence>
<keyword evidence="6 11" id="KW-0812">Transmembrane</keyword>
<dbReference type="PANTHER" id="PTHR21049:SF0">
    <property type="entry name" value="DOLICHYL-DIPHOSPHOOLIGOSACCHARIDE--PROTEIN GLYCOSYLTRANSFERASE SUBUNIT 1"/>
    <property type="match status" value="1"/>
</dbReference>
<proteinExistence type="inferred from homology"/>
<keyword evidence="10 11" id="KW-0472">Membrane</keyword>
<keyword evidence="9 11" id="KW-1133">Transmembrane helix</keyword>
<dbReference type="EMBL" id="CP111025">
    <property type="protein sequence ID" value="WAR26249.1"/>
    <property type="molecule type" value="Genomic_DNA"/>
</dbReference>
<evidence type="ECO:0000256" key="5">
    <source>
        <dbReference type="ARBA" id="ARBA00017611"/>
    </source>
</evidence>
<comment type="function">
    <text evidence="1 11">Subunit of the oligosaccharyl transferase (OST) complex that catalyzes the initial transfer of a defined glycan (Glc(3)Man(9)GlcNAc(2) in eukaryotes) from the lipid carrier dolichol-pyrophosphate to an asparagine residue within an Asn-X-Ser/Thr consensus motif in nascent polypeptide chains, the first step in protein N-glycosylation. N-glycosylation occurs cotranslationally and the complex associates with the Sec61 complex at the channel-forming translocon complex that mediates protein translocation across the endoplasmic reticulum (ER). All subunits are required for a maximal enzyme activity.</text>
</comment>
<evidence type="ECO:0000256" key="1">
    <source>
        <dbReference type="ARBA" id="ARBA00002791"/>
    </source>
</evidence>
<evidence type="ECO:0000256" key="10">
    <source>
        <dbReference type="ARBA" id="ARBA00023136"/>
    </source>
</evidence>
<evidence type="ECO:0000256" key="7">
    <source>
        <dbReference type="ARBA" id="ARBA00022729"/>
    </source>
</evidence>
<feature type="signal peptide" evidence="11">
    <location>
        <begin position="1"/>
        <end position="20"/>
    </location>
</feature>
<protein>
    <recommendedName>
        <fullName evidence="5 11">Dolichyl-diphosphooligosaccharide--protein glycosyltransferase subunit 1</fullName>
    </recommendedName>
</protein>
<comment type="pathway">
    <text evidence="3 11">Protein modification; protein glycosylation.</text>
</comment>
<keyword evidence="7 11" id="KW-0732">Signal</keyword>
<feature type="transmembrane region" description="Helical" evidence="11">
    <location>
        <begin position="418"/>
        <end position="436"/>
    </location>
</feature>
<gene>
    <name evidence="12" type="ORF">MAR_011953</name>
</gene>
<dbReference type="InterPro" id="IPR007676">
    <property type="entry name" value="Ribophorin_I"/>
</dbReference>
<dbReference type="PANTHER" id="PTHR21049">
    <property type="entry name" value="RIBOPHORIN I"/>
    <property type="match status" value="1"/>
</dbReference>
<evidence type="ECO:0000313" key="13">
    <source>
        <dbReference type="Proteomes" id="UP001164746"/>
    </source>
</evidence>
<reference evidence="12" key="1">
    <citation type="submission" date="2022-11" db="EMBL/GenBank/DDBJ databases">
        <title>Centuries of genome instability and evolution in soft-shell clam transmissible cancer (bioRxiv).</title>
        <authorList>
            <person name="Hart S.F.M."/>
            <person name="Yonemitsu M.A."/>
            <person name="Giersch R.M."/>
            <person name="Beal B.F."/>
            <person name="Arriagada G."/>
            <person name="Davis B.W."/>
            <person name="Ostrander E.A."/>
            <person name="Goff S.P."/>
            <person name="Metzger M.J."/>
        </authorList>
    </citation>
    <scope>NUCLEOTIDE SEQUENCE</scope>
    <source>
        <strain evidence="12">MELC-2E11</strain>
        <tissue evidence="12">Siphon/mantle</tissue>
    </source>
</reference>
<evidence type="ECO:0000256" key="6">
    <source>
        <dbReference type="ARBA" id="ARBA00022692"/>
    </source>
</evidence>
<evidence type="ECO:0000256" key="4">
    <source>
        <dbReference type="ARBA" id="ARBA00008905"/>
    </source>
</evidence>
<dbReference type="Pfam" id="PF04597">
    <property type="entry name" value="Ribophorin_I"/>
    <property type="match status" value="1"/>
</dbReference>
<comment type="similarity">
    <text evidence="4 11">Belongs to the OST1 family.</text>
</comment>
<keyword evidence="8 11" id="KW-0256">Endoplasmic reticulum</keyword>
<evidence type="ECO:0000256" key="11">
    <source>
        <dbReference type="RuleBase" id="RU361143"/>
    </source>
</evidence>
<evidence type="ECO:0000256" key="3">
    <source>
        <dbReference type="ARBA" id="ARBA00004922"/>
    </source>
</evidence>